<dbReference type="Proteomes" id="UP001152795">
    <property type="component" value="Unassembled WGS sequence"/>
</dbReference>
<dbReference type="EMBL" id="CACRXK020001641">
    <property type="protein sequence ID" value="CAB3990325.1"/>
    <property type="molecule type" value="Genomic_DNA"/>
</dbReference>
<keyword evidence="2" id="KW-1185">Reference proteome</keyword>
<dbReference type="SMART" id="SM00137">
    <property type="entry name" value="MAM"/>
    <property type="match status" value="1"/>
</dbReference>
<sequence length="337" mass="37712">MANSFAREIDKFFCDFEDPNSCQWIQDIREDDFDWTRNQGHTKSGYNRPTADHTKSFGLLNKKQGPGSIRHGEDNCTNVHSGPCTRPEEGAFLVTGRGCGEDRLEFRLMPNGILRLTRYGMCVKPADQVTEGAQVRVFSSCDVTDTWNWTANRSLQYREKMCLKLDDVKLVLDSVCDKPRNLFEFVPTSGWYLYIEYIEASNQKPNGTARLISPSTTKAKSCLIFFYHMFGANVGELQVYVKSGGKMGLPVWRRSGDQGDKWLQAHVPANKQTASYKFVIEGVRGEGDLGHIAIDDISLMDSCPRDNNGSKKATTIFTVSTTPASSPSQAIRSSEGK</sequence>
<dbReference type="InterPro" id="IPR051560">
    <property type="entry name" value="MAM_domain-containing"/>
</dbReference>
<dbReference type="GO" id="GO:0016020">
    <property type="term" value="C:membrane"/>
    <property type="evidence" value="ECO:0007669"/>
    <property type="project" value="InterPro"/>
</dbReference>
<protein>
    <submittedName>
        <fullName evidence="1">MAM and LDL-receptor class A domain-containing 2-like</fullName>
    </submittedName>
</protein>
<dbReference type="CDD" id="cd06263">
    <property type="entry name" value="MAM"/>
    <property type="match status" value="1"/>
</dbReference>
<dbReference type="InterPro" id="IPR013320">
    <property type="entry name" value="ConA-like_dom_sf"/>
</dbReference>
<dbReference type="SUPFAM" id="SSF49899">
    <property type="entry name" value="Concanavalin A-like lectins/glucanases"/>
    <property type="match status" value="2"/>
</dbReference>
<dbReference type="Pfam" id="PF00629">
    <property type="entry name" value="MAM"/>
    <property type="match status" value="2"/>
</dbReference>
<dbReference type="PROSITE" id="PS50060">
    <property type="entry name" value="MAM_2"/>
    <property type="match status" value="1"/>
</dbReference>
<dbReference type="OrthoDB" id="5961838at2759"/>
<dbReference type="AlphaFoldDB" id="A0A7D9HUP4"/>
<accession>A0A7D9HUP4</accession>
<evidence type="ECO:0000313" key="2">
    <source>
        <dbReference type="Proteomes" id="UP001152795"/>
    </source>
</evidence>
<proteinExistence type="predicted"/>
<name>A0A7D9HUP4_PARCT</name>
<gene>
    <name evidence="1" type="ORF">PACLA_8A070763</name>
</gene>
<dbReference type="PANTHER" id="PTHR23282:SF101">
    <property type="entry name" value="MAM DOMAIN-CONTAINING PROTEIN"/>
    <property type="match status" value="1"/>
</dbReference>
<dbReference type="InterPro" id="IPR000998">
    <property type="entry name" value="MAM_dom"/>
</dbReference>
<organism evidence="1 2">
    <name type="scientific">Paramuricea clavata</name>
    <name type="common">Red gorgonian</name>
    <name type="synonym">Violescent sea-whip</name>
    <dbReference type="NCBI Taxonomy" id="317549"/>
    <lineage>
        <taxon>Eukaryota</taxon>
        <taxon>Metazoa</taxon>
        <taxon>Cnidaria</taxon>
        <taxon>Anthozoa</taxon>
        <taxon>Octocorallia</taxon>
        <taxon>Malacalcyonacea</taxon>
        <taxon>Plexauridae</taxon>
        <taxon>Paramuricea</taxon>
    </lineage>
</organism>
<evidence type="ECO:0000313" key="1">
    <source>
        <dbReference type="EMBL" id="CAB3990325.1"/>
    </source>
</evidence>
<dbReference type="Gene3D" id="2.60.120.200">
    <property type="match status" value="2"/>
</dbReference>
<reference evidence="1" key="1">
    <citation type="submission" date="2020-04" db="EMBL/GenBank/DDBJ databases">
        <authorList>
            <person name="Alioto T."/>
            <person name="Alioto T."/>
            <person name="Gomez Garrido J."/>
        </authorList>
    </citation>
    <scope>NUCLEOTIDE SEQUENCE</scope>
    <source>
        <strain evidence="1">A484AB</strain>
    </source>
</reference>
<comment type="caution">
    <text evidence="1">The sequence shown here is derived from an EMBL/GenBank/DDBJ whole genome shotgun (WGS) entry which is preliminary data.</text>
</comment>
<dbReference type="PANTHER" id="PTHR23282">
    <property type="entry name" value="APICAL ENDOSOMAL GLYCOPROTEIN PRECURSOR"/>
    <property type="match status" value="1"/>
</dbReference>